<keyword evidence="5" id="KW-0944">Nitration</keyword>
<dbReference type="GO" id="GO:0016301">
    <property type="term" value="F:kinase activity"/>
    <property type="evidence" value="ECO:0007669"/>
    <property type="project" value="UniProtKB-KW"/>
</dbReference>
<proteinExistence type="predicted"/>
<feature type="non-terminal residue" evidence="10">
    <location>
        <position position="1"/>
    </location>
</feature>
<comment type="function">
    <text evidence="8">Phosphatase which shows a preference for 4'-phosphopantetheine and its oxidatively damaged forms (sulfonate or S-sulfonate), providing strong indirect evidence that the phosphatase activity pre-empts damage in the coenzyme A (CoA) pathway. Hydrolyzing excess 4'-phosphopantetheine could constitute a directed overflow mechanism to prevent its oxidation to the S-sulfonate, sulfonate, or other forms. Hydrolyzing 4'-phosphopantetheine sulfonate or S-sulfonate would forestall their conversion to inactive forms of CoA and acyl carrier protein. May play a role in the physiological regulation of CoA intracellular levels.</text>
</comment>
<feature type="domain" description="Damage-control phosphatase ARMT1-like metal-binding" evidence="9">
    <location>
        <begin position="14"/>
        <end position="231"/>
    </location>
</feature>
<evidence type="ECO:0000313" key="11">
    <source>
        <dbReference type="Proteomes" id="UP001626550"/>
    </source>
</evidence>
<evidence type="ECO:0000256" key="6">
    <source>
        <dbReference type="ARBA" id="ARBA00029347"/>
    </source>
</evidence>
<dbReference type="PANTHER" id="PTHR12280:SF35">
    <property type="entry name" value="4'-PHOSPHOPANTETHEINE PHOSPHATASE"/>
    <property type="match status" value="1"/>
</dbReference>
<evidence type="ECO:0000256" key="3">
    <source>
        <dbReference type="ARBA" id="ARBA00019490"/>
    </source>
</evidence>
<name>A0ABD2PWM6_9PLAT</name>
<dbReference type="Pfam" id="PF01937">
    <property type="entry name" value="ARMT1-like_dom"/>
    <property type="match status" value="1"/>
</dbReference>
<protein>
    <recommendedName>
        <fullName evidence="3">4'-phosphopantetheine phosphatase</fullName>
    </recommendedName>
    <alternativeName>
        <fullName evidence="7">Inactive pantothenic acid kinase 4</fullName>
    </alternativeName>
</protein>
<accession>A0ABD2PWM6</accession>
<dbReference type="InterPro" id="IPR004567">
    <property type="entry name" value="Type_II_PanK"/>
</dbReference>
<keyword evidence="4" id="KW-0533">Nickel</keyword>
<dbReference type="InterPro" id="IPR036075">
    <property type="entry name" value="ARMT-1-like_metal-bd_sf"/>
</dbReference>
<dbReference type="InterPro" id="IPR002791">
    <property type="entry name" value="ARMT1-like_metal-bd"/>
</dbReference>
<evidence type="ECO:0000256" key="7">
    <source>
        <dbReference type="ARBA" id="ARBA00032948"/>
    </source>
</evidence>
<comment type="caution">
    <text evidence="10">The sequence shown here is derived from an EMBL/GenBank/DDBJ whole genome shotgun (WGS) entry which is preliminary data.</text>
</comment>
<gene>
    <name evidence="10" type="primary">PANK4_1</name>
    <name evidence="10" type="ORF">Ciccas_009826</name>
</gene>
<evidence type="ECO:0000256" key="5">
    <source>
        <dbReference type="ARBA" id="ARBA00023074"/>
    </source>
</evidence>
<evidence type="ECO:0000256" key="1">
    <source>
        <dbReference type="ARBA" id="ARBA00001967"/>
    </source>
</evidence>
<comment type="cofactor">
    <cofactor evidence="1">
        <name>Ni(2+)</name>
        <dbReference type="ChEBI" id="CHEBI:49786"/>
    </cofactor>
</comment>
<sequence>EIDSLGNDFVAYHTELIRGVLAGNVFDWGAKQALDVFANENPGSLQCFRKTMEKIPPRPWIVDSLDDWLDLVKDPVKRPRNVLIFTDNSGADVILGILPLARAVLSEKWAQGGEAGRVFLVANKEPAINDVTKAELSIIMRKACALDPTLEKGLNEKRLFLLENGQSSPCLDFRFVSQELRDVALREKIDLMILEGMGRAIHTNLSAEFSVNCLKIAVIKNRWMAERLGGKLFSVVMKLEKAPLHSIQHNLEIIHTKDSHRASSAPPQNLDT</sequence>
<dbReference type="Gene3D" id="3.40.50.10880">
    <property type="entry name" value="Uncharacterised protein PF01937, DUF89, domain 3"/>
    <property type="match status" value="1"/>
</dbReference>
<keyword evidence="10" id="KW-0418">Kinase</keyword>
<evidence type="ECO:0000256" key="2">
    <source>
        <dbReference type="ARBA" id="ARBA00011388"/>
    </source>
</evidence>
<organism evidence="10 11">
    <name type="scientific">Cichlidogyrus casuarinus</name>
    <dbReference type="NCBI Taxonomy" id="1844966"/>
    <lineage>
        <taxon>Eukaryota</taxon>
        <taxon>Metazoa</taxon>
        <taxon>Spiralia</taxon>
        <taxon>Lophotrochozoa</taxon>
        <taxon>Platyhelminthes</taxon>
        <taxon>Monogenea</taxon>
        <taxon>Monopisthocotylea</taxon>
        <taxon>Dactylogyridea</taxon>
        <taxon>Ancyrocephalidae</taxon>
        <taxon>Cichlidogyrus</taxon>
    </lineage>
</organism>
<evidence type="ECO:0000256" key="4">
    <source>
        <dbReference type="ARBA" id="ARBA00022596"/>
    </source>
</evidence>
<comment type="catalytic activity">
    <reaction evidence="6">
        <text>(R)-4'-phospho-S-sulfopantetheine + H2O = (R)-S-sulfopantetheine + phosphate</text>
        <dbReference type="Rhea" id="RHEA:68340"/>
        <dbReference type="ChEBI" id="CHEBI:15377"/>
        <dbReference type="ChEBI" id="CHEBI:43474"/>
        <dbReference type="ChEBI" id="CHEBI:177302"/>
        <dbReference type="ChEBI" id="CHEBI:177303"/>
    </reaction>
    <physiologicalReaction direction="left-to-right" evidence="6">
        <dbReference type="Rhea" id="RHEA:68341"/>
    </physiologicalReaction>
</comment>
<dbReference type="AlphaFoldDB" id="A0ABD2PWM6"/>
<keyword evidence="11" id="KW-1185">Reference proteome</keyword>
<dbReference type="PANTHER" id="PTHR12280">
    <property type="entry name" value="PANTOTHENATE KINASE"/>
    <property type="match status" value="1"/>
</dbReference>
<comment type="subunit">
    <text evidence="2">Homodimer. Interacts with PKM.</text>
</comment>
<reference evidence="10 11" key="1">
    <citation type="submission" date="2024-11" db="EMBL/GenBank/DDBJ databases">
        <title>Adaptive evolution of stress response genes in parasites aligns with host niche diversity.</title>
        <authorList>
            <person name="Hahn C."/>
            <person name="Resl P."/>
        </authorList>
    </citation>
    <scope>NUCLEOTIDE SEQUENCE [LARGE SCALE GENOMIC DNA]</scope>
    <source>
        <strain evidence="10">EGGRZ-B1_66</strain>
        <tissue evidence="10">Body</tissue>
    </source>
</reference>
<evidence type="ECO:0000256" key="8">
    <source>
        <dbReference type="ARBA" id="ARBA00046055"/>
    </source>
</evidence>
<dbReference type="EMBL" id="JBJKFK010002127">
    <property type="protein sequence ID" value="KAL3311590.1"/>
    <property type="molecule type" value="Genomic_DNA"/>
</dbReference>
<dbReference type="Proteomes" id="UP001626550">
    <property type="component" value="Unassembled WGS sequence"/>
</dbReference>
<keyword evidence="10" id="KW-0808">Transferase</keyword>
<dbReference type="SUPFAM" id="SSF111321">
    <property type="entry name" value="AF1104-like"/>
    <property type="match status" value="1"/>
</dbReference>
<evidence type="ECO:0000313" key="10">
    <source>
        <dbReference type="EMBL" id="KAL3311590.1"/>
    </source>
</evidence>
<evidence type="ECO:0000259" key="9">
    <source>
        <dbReference type="Pfam" id="PF01937"/>
    </source>
</evidence>